<protein>
    <submittedName>
        <fullName evidence="1">Uncharacterized protein</fullName>
    </submittedName>
</protein>
<dbReference type="AlphaFoldDB" id="A0AAV2NAD1"/>
<evidence type="ECO:0000313" key="1">
    <source>
        <dbReference type="EMBL" id="CAL1677091.1"/>
    </source>
</evidence>
<dbReference type="EMBL" id="OZ034835">
    <property type="protein sequence ID" value="CAL1677091.1"/>
    <property type="molecule type" value="Genomic_DNA"/>
</dbReference>
<keyword evidence="2" id="KW-1185">Reference proteome</keyword>
<accession>A0AAV2NAD1</accession>
<sequence length="78" mass="8962">MPLLLIVPSRLRNGRQRGGGGVTPNKAAEIRKPVPPVPYPCTKRREMHPCLENRRATSTMNLCYECIRFRCERRALLD</sequence>
<proteinExistence type="predicted"/>
<organism evidence="1 2">
    <name type="scientific">Lasius platythorax</name>
    <dbReference type="NCBI Taxonomy" id="488582"/>
    <lineage>
        <taxon>Eukaryota</taxon>
        <taxon>Metazoa</taxon>
        <taxon>Ecdysozoa</taxon>
        <taxon>Arthropoda</taxon>
        <taxon>Hexapoda</taxon>
        <taxon>Insecta</taxon>
        <taxon>Pterygota</taxon>
        <taxon>Neoptera</taxon>
        <taxon>Endopterygota</taxon>
        <taxon>Hymenoptera</taxon>
        <taxon>Apocrita</taxon>
        <taxon>Aculeata</taxon>
        <taxon>Formicoidea</taxon>
        <taxon>Formicidae</taxon>
        <taxon>Formicinae</taxon>
        <taxon>Lasius</taxon>
        <taxon>Lasius</taxon>
    </lineage>
</organism>
<reference evidence="1" key="1">
    <citation type="submission" date="2024-04" db="EMBL/GenBank/DDBJ databases">
        <authorList>
            <consortium name="Molecular Ecology Group"/>
        </authorList>
    </citation>
    <scope>NUCLEOTIDE SEQUENCE</scope>
</reference>
<name>A0AAV2NAD1_9HYME</name>
<evidence type="ECO:0000313" key="2">
    <source>
        <dbReference type="Proteomes" id="UP001497644"/>
    </source>
</evidence>
<gene>
    <name evidence="1" type="ORF">LPLAT_LOCUS3155</name>
</gene>
<dbReference type="Proteomes" id="UP001497644">
    <property type="component" value="Chromosome 12"/>
</dbReference>